<sequence length="627" mass="68874">MGKTGTSRGPWEPRTKAEKLSGAIWVENGQFFVRNPVVRSAQEHGRFAVLIKHKEIPLWVDGKLVEHPEIVVEGSKIDYALPSIMPEITMQVIVSDDAMEAYLQIDVVNGVEYILPDQGPAQVMDVTVEKILTEPEGWPTVAEVQAAATQAGVRVPLWMLRVNAALEEGKPGRWLIAKGKPAVDGQDERLKFFGQRGFSPLDAPPGGAPAETTEGVPTAQDDGSPRKDVVDFRDRGVIPSVGPGQVVAIKIRRSEGQVGYDVRGNVLEARQGKRLEIKAGFGIRELNDGYRYVATLWGRPVWQPIAKVLVIQPHYEHKGDVDMQSGNVVFHGDVTVYGNVAQGFVVQADGMVLIHGSVFGGLVKAGSHITVRGHSLGALVEAGGESARCNHLILLLVPIRDIVRDCIDAIKLLEKNNAFSVKDLQQSGIGPLLKMLVEVKYKELPHLVYRIDEYLYRELSTDTVHTLVETIRHSLLGLGPLRFRRLEELEHFHEAIQQVMASLAAMVTEVAHITLNETQSSRIEATGTITVHGKGVIQSELLAGRDIVIQGTCRGGRIIARGSIHAAEVGAEAEVPTEVTIGTEGALQADHLWPNVTLHMERFRLKNMVHRQHILFVNDPERGPVIR</sequence>
<reference evidence="3 4" key="1">
    <citation type="submission" date="2019-03" db="EMBL/GenBank/DDBJ databases">
        <title>Genomic Encyclopedia of Type Strains, Phase IV (KMG-IV): sequencing the most valuable type-strain genomes for metagenomic binning, comparative biology and taxonomic classification.</title>
        <authorList>
            <person name="Goeker M."/>
        </authorList>
    </citation>
    <scope>NUCLEOTIDE SEQUENCE [LARGE SCALE GENOMIC DNA]</scope>
    <source>
        <strain evidence="3 4">DSM 11170</strain>
    </source>
</reference>
<dbReference type="InterPro" id="IPR005646">
    <property type="entry name" value="FapA"/>
</dbReference>
<dbReference type="AlphaFoldDB" id="A0A4R2RNX5"/>
<dbReference type="InterPro" id="IPR046866">
    <property type="entry name" value="FapA_N"/>
</dbReference>
<dbReference type="Proteomes" id="UP000294813">
    <property type="component" value="Unassembled WGS sequence"/>
</dbReference>
<evidence type="ECO:0000313" key="3">
    <source>
        <dbReference type="EMBL" id="TCP64728.1"/>
    </source>
</evidence>
<feature type="domain" description="Flagellar Assembly Protein A N-terminal region" evidence="2">
    <location>
        <begin position="91"/>
        <end position="193"/>
    </location>
</feature>
<evidence type="ECO:0000256" key="1">
    <source>
        <dbReference type="SAM" id="MobiDB-lite"/>
    </source>
</evidence>
<evidence type="ECO:0000313" key="4">
    <source>
        <dbReference type="Proteomes" id="UP000294813"/>
    </source>
</evidence>
<feature type="region of interest" description="Disordered" evidence="1">
    <location>
        <begin position="199"/>
        <end position="227"/>
    </location>
</feature>
<dbReference type="InterPro" id="IPR046865">
    <property type="entry name" value="FapA_b_solenoid"/>
</dbReference>
<dbReference type="RefSeq" id="WP_131918872.1">
    <property type="nucleotide sequence ID" value="NZ_JAOQNU010000008.1"/>
</dbReference>
<gene>
    <name evidence="3" type="ORF">EDD73_10881</name>
</gene>
<feature type="domain" description="Flagellar Assembly Protein A N-terminal region" evidence="2">
    <location>
        <begin position="226"/>
        <end position="302"/>
    </location>
</feature>
<dbReference type="OrthoDB" id="1279at2"/>
<name>A0A4R2RNX5_9FIRM</name>
<dbReference type="Pfam" id="PF20250">
    <property type="entry name" value="FapA_N"/>
    <property type="match status" value="2"/>
</dbReference>
<dbReference type="PANTHER" id="PTHR38032:SF1">
    <property type="entry name" value="RNA-BINDING PROTEIN KHPB N-TERMINAL DOMAIN-CONTAINING PROTEIN"/>
    <property type="match status" value="1"/>
</dbReference>
<proteinExistence type="predicted"/>
<dbReference type="PANTHER" id="PTHR38032">
    <property type="entry name" value="POLYMERASE-RELATED"/>
    <property type="match status" value="1"/>
</dbReference>
<dbReference type="Pfam" id="PF03961">
    <property type="entry name" value="FapA"/>
    <property type="match status" value="1"/>
</dbReference>
<accession>A0A4R2RNX5</accession>
<protein>
    <submittedName>
        <fullName evidence="3">Uncharacterized protein DUF342</fullName>
    </submittedName>
</protein>
<organism evidence="3 4">
    <name type="scientific">Heliophilum fasciatum</name>
    <dbReference type="NCBI Taxonomy" id="35700"/>
    <lineage>
        <taxon>Bacteria</taxon>
        <taxon>Bacillati</taxon>
        <taxon>Bacillota</taxon>
        <taxon>Clostridia</taxon>
        <taxon>Eubacteriales</taxon>
        <taxon>Heliobacteriaceae</taxon>
        <taxon>Heliophilum</taxon>
    </lineage>
</organism>
<comment type="caution">
    <text evidence="3">The sequence shown here is derived from an EMBL/GenBank/DDBJ whole genome shotgun (WGS) entry which is preliminary data.</text>
</comment>
<keyword evidence="4" id="KW-1185">Reference proteome</keyword>
<evidence type="ECO:0000259" key="2">
    <source>
        <dbReference type="Pfam" id="PF20250"/>
    </source>
</evidence>
<dbReference type="EMBL" id="SLXT01000008">
    <property type="protein sequence ID" value="TCP64728.1"/>
    <property type="molecule type" value="Genomic_DNA"/>
</dbReference>